<dbReference type="Proteomes" id="UP000054289">
    <property type="component" value="Unassembled WGS sequence"/>
</dbReference>
<feature type="compositionally biased region" description="Basic and acidic residues" evidence="1">
    <location>
        <begin position="28"/>
        <end position="44"/>
    </location>
</feature>
<dbReference type="AlphaFoldDB" id="A0A0L7KES7"/>
<reference evidence="3" key="2">
    <citation type="submission" date="2006-03" db="EMBL/GenBank/DDBJ databases">
        <title>The genome sequence of the Plasmodium falciparum HB3.</title>
        <authorList>
            <consortium name="The Broad Institute Genome Sequencing Platform"/>
            <person name="Birren B."/>
            <person name="Lander E."/>
            <person name="Galagan J."/>
            <person name="Nusbaum C."/>
            <person name="Devon K."/>
            <person name="Henn M."/>
            <person name="Jaffe D."/>
            <person name="Butler J."/>
            <person name="Alvarez P."/>
            <person name="Gnerre S."/>
            <person name="Grabherr M."/>
            <person name="Kleber M."/>
            <person name="Mauceli E."/>
            <person name="Brockman W."/>
            <person name="MacCallum I.A."/>
            <person name="Rounsley S."/>
            <person name="Young S."/>
            <person name="LaButti K."/>
            <person name="Pushparaj V."/>
            <person name="DeCaprio D."/>
            <person name="Crawford M."/>
            <person name="Koehrsen M."/>
            <person name="Engels R."/>
            <person name="Montgomery P."/>
            <person name="Pearson M."/>
            <person name="Howarth C."/>
            <person name="Larson L."/>
            <person name="Luoma S."/>
            <person name="White J."/>
            <person name="Kodira C."/>
            <person name="Zeng Q."/>
            <person name="Oleary S."/>
            <person name="Yandava C."/>
            <person name="Alvarado L."/>
            <person name="Wirth D."/>
            <person name="Volkman S."/>
            <person name="Hartl D."/>
        </authorList>
    </citation>
    <scope>NUCLEOTIDE SEQUENCE [LARGE SCALE GENOMIC DNA]</scope>
</reference>
<feature type="region of interest" description="Disordered" evidence="1">
    <location>
        <begin position="384"/>
        <end position="428"/>
    </location>
</feature>
<feature type="compositionally biased region" description="Polar residues" evidence="1">
    <location>
        <begin position="419"/>
        <end position="428"/>
    </location>
</feature>
<feature type="compositionally biased region" description="Low complexity" evidence="1">
    <location>
        <begin position="65"/>
        <end position="86"/>
    </location>
</feature>
<feature type="region of interest" description="Disordered" evidence="1">
    <location>
        <begin position="28"/>
        <end position="87"/>
    </location>
</feature>
<reference evidence="2 3" key="1">
    <citation type="submission" date="2006-03" db="EMBL/GenBank/DDBJ databases">
        <title>Annotation of Plasmodium falciparum HB3.</title>
        <authorList>
            <consortium name="The Broad Institute Genome Sequencing Platform"/>
            <person name="Volkman S.K."/>
            <person name="Neafsey D.E."/>
            <person name="Dash A.P."/>
            <person name="Chitnis C.E."/>
            <person name="Hartl D.L."/>
            <person name="Young S.K."/>
            <person name="Zeng Q."/>
            <person name="Koehrsen M."/>
            <person name="Alvarado L."/>
            <person name="Berlin A."/>
            <person name="Borenstein D."/>
            <person name="Chapman S.B."/>
            <person name="Chen Z."/>
            <person name="Engels R."/>
            <person name="Freedman E."/>
            <person name="Gellesch M."/>
            <person name="Goldberg J."/>
            <person name="Griggs A."/>
            <person name="Gujja S."/>
            <person name="Heilman E.R."/>
            <person name="Heiman D.I."/>
            <person name="Howarth C."/>
            <person name="Jen D."/>
            <person name="Larson L."/>
            <person name="Mehta T."/>
            <person name="Neiman D."/>
            <person name="Park D."/>
            <person name="Pearson M."/>
            <person name="Roberts A."/>
            <person name="Saif S."/>
            <person name="Shea T."/>
            <person name="Shenoy N."/>
            <person name="Sisk P."/>
            <person name="Stolte C."/>
            <person name="Sykes S."/>
            <person name="Walk T."/>
            <person name="White J."/>
            <person name="Yandava C."/>
            <person name="Haas B."/>
            <person name="Henn M.R."/>
            <person name="Nusbaum C."/>
            <person name="Birren B."/>
        </authorList>
    </citation>
    <scope>NUCLEOTIDE SEQUENCE [LARGE SCALE GENOMIC DNA]</scope>
    <source>
        <strain evidence="2">HB3</strain>
    </source>
</reference>
<evidence type="ECO:0000313" key="3">
    <source>
        <dbReference type="Proteomes" id="UP000054289"/>
    </source>
</evidence>
<feature type="compositionally biased region" description="Basic and acidic residues" evidence="1">
    <location>
        <begin position="472"/>
        <end position="481"/>
    </location>
</feature>
<protein>
    <submittedName>
        <fullName evidence="2">Uncharacterized protein</fullName>
    </submittedName>
</protein>
<dbReference type="OMA" id="NVKCREY"/>
<evidence type="ECO:0000256" key="1">
    <source>
        <dbReference type="SAM" id="MobiDB-lite"/>
    </source>
</evidence>
<name>A0A0L7KES7_PLAFX</name>
<proteinExistence type="predicted"/>
<organism evidence="2 3">
    <name type="scientific">Plasmodium falciparum (isolate HB3)</name>
    <dbReference type="NCBI Taxonomy" id="137071"/>
    <lineage>
        <taxon>Eukaryota</taxon>
        <taxon>Sar</taxon>
        <taxon>Alveolata</taxon>
        <taxon>Apicomplexa</taxon>
        <taxon>Aconoidasida</taxon>
        <taxon>Haemosporida</taxon>
        <taxon>Plasmodiidae</taxon>
        <taxon>Plasmodium</taxon>
        <taxon>Plasmodium (Laverania)</taxon>
    </lineage>
</organism>
<dbReference type="EMBL" id="CH672025">
    <property type="protein sequence ID" value="KOB61828.1"/>
    <property type="molecule type" value="Genomic_DNA"/>
</dbReference>
<dbReference type="KEGG" id="pfh:PFHG_03599"/>
<accession>A0A0L7KES7</accession>
<dbReference type="OrthoDB" id="372646at2759"/>
<sequence length="974" mass="116464">MNNDIKNELINNLPFKFSDISLNSFEKKKEKDKDYIPDEDDRQREKKRKTKKKKDNEDYSDDNNDNNNNYSSDHNNNNNNNSSSDHNNNKRLVLLKEKLKYNHYYYAGKLAEKEWEENYDNLKKKSQLFKDVLEKDKGKNFSTFNITKNEKICNIKEKAQKKKQNKNQKNLKKKNFKKEHNDISFNDTYTKYSSSLNDFNDISDSLNLKNDIINNEEEYNLTNSLFQSFPMEQNLPLFKYKKENKQDYDNNVKCREYDEKKVPKGIIHEIIEGEEEEEGENKKKKKKKKKKNTLDIVHNVINKKISYDDNVNIPYFEDDDNKTNILGENMSNIFEEDKELDLFSSFKDIFNNHKKKIKLIDYNKILNKSLYDNVENVDSLIAQEKRKKGKKEERKPQKKKKKKRNNDQNSAHNEENMKQIKNNDNFNNMQSLNEYNEKVRGNFFEKKKTENDVKEIIKNIKMRLGFYSNEESDSHDIKCLENDDDNDDDDNNDDNDDNNDDNDDNNDDDDNNNDGDDDNNNNNDDDNNKNDIYNNLIINEEEEKQNLENLKDNINIPYTSKELYTYKEYSKKLDCNDLNKLSDEKETTKNISNDLELIKKEKKKKNDDTFFFISHNEKDKNYLFPYDHKGDDNYNDEDKNYLFTYDHICDDNYNDEDKNNLLPCDHICDDNYNDEDKNNLLPCDHICDDNYNDEDLFSLSMSSITFDKRKGIKNMECKKSIDCVDDKNKLSINYDENNNKNILSYNINVQDENDKLYKNEQKIKQDIYNDNENDKLYKNEQKIKQDIYNDNENDKLYKNDQKIKQDIYNDNENDKLYKNDQKIKQDIYNDNENDMLINSMSPENTKYIKNIKENDKLLKNVMKKEEIDKKEKSNICICKYIDKYDMKNLIDEIKKKKKKNDVENSNNSYSEDDVCFYELYKFICSNNIEGNNENIFDDTNINVENVSSNIDNYMQSIFNNQIKYLDNLISQIFS</sequence>
<feature type="compositionally biased region" description="Acidic residues" evidence="1">
    <location>
        <begin position="482"/>
        <end position="525"/>
    </location>
</feature>
<gene>
    <name evidence="2" type="ORF">PFHG_03599</name>
</gene>
<evidence type="ECO:0000313" key="2">
    <source>
        <dbReference type="EMBL" id="KOB61828.1"/>
    </source>
</evidence>
<feature type="region of interest" description="Disordered" evidence="1">
    <location>
        <begin position="470"/>
        <end position="531"/>
    </location>
</feature>